<name>A0A9E8ZFJ4_9CYAN</name>
<organism evidence="3 4">
    <name type="scientific">Thermocoleostomius sinensis A174</name>
    <dbReference type="NCBI Taxonomy" id="2016057"/>
    <lineage>
        <taxon>Bacteria</taxon>
        <taxon>Bacillati</taxon>
        <taxon>Cyanobacteriota</taxon>
        <taxon>Cyanophyceae</taxon>
        <taxon>Oculatellales</taxon>
        <taxon>Oculatellaceae</taxon>
        <taxon>Thermocoleostomius</taxon>
    </lineage>
</organism>
<dbReference type="KEGG" id="tsin:OXH18_09585"/>
<evidence type="ECO:0000256" key="2">
    <source>
        <dbReference type="SAM" id="Phobius"/>
    </source>
</evidence>
<dbReference type="Pfam" id="PF05137">
    <property type="entry name" value="PilN"/>
    <property type="match status" value="1"/>
</dbReference>
<keyword evidence="2" id="KW-1133">Transmembrane helix</keyword>
<feature type="transmembrane region" description="Helical" evidence="2">
    <location>
        <begin position="33"/>
        <end position="56"/>
    </location>
</feature>
<dbReference type="PANTHER" id="PTHR40278:SF1">
    <property type="entry name" value="DNA UTILIZATION PROTEIN HOFN"/>
    <property type="match status" value="1"/>
</dbReference>
<dbReference type="InterPro" id="IPR052534">
    <property type="entry name" value="Extracell_DNA_Util/SecSys_Comp"/>
</dbReference>
<dbReference type="PANTHER" id="PTHR40278">
    <property type="entry name" value="DNA UTILIZATION PROTEIN HOFN"/>
    <property type="match status" value="1"/>
</dbReference>
<keyword evidence="4" id="KW-1185">Reference proteome</keyword>
<dbReference type="AlphaFoldDB" id="A0A9E8ZFJ4"/>
<feature type="compositionally biased region" description="Polar residues" evidence="1">
    <location>
        <begin position="147"/>
        <end position="157"/>
    </location>
</feature>
<dbReference type="RefSeq" id="WP_268612400.1">
    <property type="nucleotide sequence ID" value="NZ_CP113797.1"/>
</dbReference>
<sequence>MYSLDINFLNDRHDRPTEASVSRPRRGQRESPLPFYIGLAVAIALPAMVGGVWLLLQSQNRQLEQQQAELDSQLTALNAQLEVINTIESQIQAIDTENRALATVFDRIKPWSAVLQDIRGRVPSNVQISNIEQLQVEAESPPPTDDNGLQSAATEPSPSRVRIRGYARSFNDVNDFVLTLKRSPFLNTDTVQLSSSQLIDNPTQVEIANELPDREIQVELPRVVEYTIEGSLTNLPASALLQDLERTLSVGLATRIQALRDRGVIQP</sequence>
<dbReference type="Proteomes" id="UP001163152">
    <property type="component" value="Chromosome"/>
</dbReference>
<feature type="region of interest" description="Disordered" evidence="1">
    <location>
        <begin position="136"/>
        <end position="159"/>
    </location>
</feature>
<protein>
    <submittedName>
        <fullName evidence="3">PilN domain-containing protein</fullName>
    </submittedName>
</protein>
<accession>A0A9E8ZFJ4</accession>
<keyword evidence="2" id="KW-0812">Transmembrane</keyword>
<evidence type="ECO:0000256" key="1">
    <source>
        <dbReference type="SAM" id="MobiDB-lite"/>
    </source>
</evidence>
<dbReference type="InterPro" id="IPR007813">
    <property type="entry name" value="PilN"/>
</dbReference>
<evidence type="ECO:0000313" key="3">
    <source>
        <dbReference type="EMBL" id="WAL62218.1"/>
    </source>
</evidence>
<reference evidence="3" key="1">
    <citation type="submission" date="2022-12" db="EMBL/GenBank/DDBJ databases">
        <title>Polyphasic identification of a Novel Hot-Spring Cyanobacterium Ocullathermofonsia sinensis gen nov. sp. nov. and Genomic Insights on its Adaptations to the Thermal Habitat.</title>
        <authorList>
            <person name="Daroch M."/>
            <person name="Tang J."/>
            <person name="Jiang Y."/>
        </authorList>
    </citation>
    <scope>NUCLEOTIDE SEQUENCE</scope>
    <source>
        <strain evidence="3">PKUAC-SCTA174</strain>
    </source>
</reference>
<proteinExistence type="predicted"/>
<dbReference type="EMBL" id="CP113797">
    <property type="protein sequence ID" value="WAL62218.1"/>
    <property type="molecule type" value="Genomic_DNA"/>
</dbReference>
<evidence type="ECO:0000313" key="4">
    <source>
        <dbReference type="Proteomes" id="UP001163152"/>
    </source>
</evidence>
<gene>
    <name evidence="3" type="ORF">OXH18_09585</name>
</gene>
<keyword evidence="2" id="KW-0472">Membrane</keyword>